<dbReference type="EMBL" id="FZOU01000001">
    <property type="protein sequence ID" value="SNS40730.1"/>
    <property type="molecule type" value="Genomic_DNA"/>
</dbReference>
<dbReference type="OrthoDB" id="9878037at2"/>
<protein>
    <submittedName>
        <fullName evidence="1">Uncharacterized protein</fullName>
    </submittedName>
</protein>
<keyword evidence="2" id="KW-1185">Reference proteome</keyword>
<sequence length="87" mass="10002">MDDFRLIFAYTQDVFDPFANTPRINRGLVYLGACLIAGIRLAREKQVNTRVVPTSNAVDESVELAHEIFHRVFRRVPEAMDKPRRLG</sequence>
<evidence type="ECO:0000313" key="2">
    <source>
        <dbReference type="Proteomes" id="UP000198356"/>
    </source>
</evidence>
<name>A0A239E7K0_9BACT</name>
<accession>A0A239E7K0</accession>
<evidence type="ECO:0000313" key="1">
    <source>
        <dbReference type="EMBL" id="SNS40730.1"/>
    </source>
</evidence>
<dbReference type="AlphaFoldDB" id="A0A239E7K0"/>
<proteinExistence type="predicted"/>
<gene>
    <name evidence="1" type="ORF">SAMN05421770_101845</name>
</gene>
<dbReference type="Proteomes" id="UP000198356">
    <property type="component" value="Unassembled WGS sequence"/>
</dbReference>
<reference evidence="1 2" key="1">
    <citation type="submission" date="2017-06" db="EMBL/GenBank/DDBJ databases">
        <authorList>
            <person name="Kim H.J."/>
            <person name="Triplett B.A."/>
        </authorList>
    </citation>
    <scope>NUCLEOTIDE SEQUENCE [LARGE SCALE GENOMIC DNA]</scope>
    <source>
        <strain evidence="1 2">DSM 18704</strain>
    </source>
</reference>
<dbReference type="RefSeq" id="WP_089407113.1">
    <property type="nucleotide sequence ID" value="NZ_FZOU01000001.1"/>
</dbReference>
<organism evidence="1 2">
    <name type="scientific">Granulicella rosea</name>
    <dbReference type="NCBI Taxonomy" id="474952"/>
    <lineage>
        <taxon>Bacteria</taxon>
        <taxon>Pseudomonadati</taxon>
        <taxon>Acidobacteriota</taxon>
        <taxon>Terriglobia</taxon>
        <taxon>Terriglobales</taxon>
        <taxon>Acidobacteriaceae</taxon>
        <taxon>Granulicella</taxon>
    </lineage>
</organism>